<comment type="subcellular location">
    <subcellularLocation>
        <location evidence="1">Plastid</location>
        <location evidence="1">Chloroplast membrane</location>
        <topology evidence="1">Multi-pass membrane protein</topology>
    </subcellularLocation>
</comment>
<keyword evidence="5 9" id="KW-0812">Transmembrane</keyword>
<keyword evidence="6" id="KW-0809">Transit peptide</keyword>
<feature type="domain" description="Sugar phosphate transporter" evidence="10">
    <location>
        <begin position="21"/>
        <end position="314"/>
    </location>
</feature>
<evidence type="ECO:0000256" key="5">
    <source>
        <dbReference type="ARBA" id="ARBA00022692"/>
    </source>
</evidence>
<name>A0ABP1FNB3_9CHLO</name>
<keyword evidence="2" id="KW-0813">Transport</keyword>
<feature type="transmembrane region" description="Helical" evidence="9">
    <location>
        <begin position="50"/>
        <end position="70"/>
    </location>
</feature>
<organism evidence="11 12">
    <name type="scientific">Coccomyxa viridis</name>
    <dbReference type="NCBI Taxonomy" id="1274662"/>
    <lineage>
        <taxon>Eukaryota</taxon>
        <taxon>Viridiplantae</taxon>
        <taxon>Chlorophyta</taxon>
        <taxon>core chlorophytes</taxon>
        <taxon>Trebouxiophyceae</taxon>
        <taxon>Trebouxiophyceae incertae sedis</taxon>
        <taxon>Coccomyxaceae</taxon>
        <taxon>Coccomyxa</taxon>
    </lineage>
</organism>
<keyword evidence="12" id="KW-1185">Reference proteome</keyword>
<keyword evidence="8 9" id="KW-0472">Membrane</keyword>
<keyword evidence="4" id="KW-0934">Plastid</keyword>
<dbReference type="InterPro" id="IPR004853">
    <property type="entry name" value="Sugar_P_trans_dom"/>
</dbReference>
<feature type="transmembrane region" description="Helical" evidence="9">
    <location>
        <begin position="19"/>
        <end position="38"/>
    </location>
</feature>
<dbReference type="Pfam" id="PF03151">
    <property type="entry name" value="TPT"/>
    <property type="match status" value="1"/>
</dbReference>
<evidence type="ECO:0000259" key="10">
    <source>
        <dbReference type="Pfam" id="PF03151"/>
    </source>
</evidence>
<feature type="transmembrane region" description="Helical" evidence="9">
    <location>
        <begin position="121"/>
        <end position="148"/>
    </location>
</feature>
<keyword evidence="7 9" id="KW-1133">Transmembrane helix</keyword>
<evidence type="ECO:0000256" key="8">
    <source>
        <dbReference type="ARBA" id="ARBA00023136"/>
    </source>
</evidence>
<comment type="caution">
    <text evidence="11">The sequence shown here is derived from an EMBL/GenBank/DDBJ whole genome shotgun (WGS) entry which is preliminary data.</text>
</comment>
<dbReference type="InterPro" id="IPR037185">
    <property type="entry name" value="EmrE-like"/>
</dbReference>
<dbReference type="InterPro" id="IPR050186">
    <property type="entry name" value="TPT_transporter"/>
</dbReference>
<evidence type="ECO:0000256" key="6">
    <source>
        <dbReference type="ARBA" id="ARBA00022946"/>
    </source>
</evidence>
<feature type="transmembrane region" description="Helical" evidence="9">
    <location>
        <begin position="199"/>
        <end position="219"/>
    </location>
</feature>
<dbReference type="InterPro" id="IPR004696">
    <property type="entry name" value="Tpt_PEP_transl"/>
</dbReference>
<accession>A0ABP1FNB3</accession>
<evidence type="ECO:0000256" key="3">
    <source>
        <dbReference type="ARBA" id="ARBA00022528"/>
    </source>
</evidence>
<dbReference type="PANTHER" id="PTHR11132">
    <property type="entry name" value="SOLUTE CARRIER FAMILY 35"/>
    <property type="match status" value="1"/>
</dbReference>
<proteinExistence type="predicted"/>
<evidence type="ECO:0000313" key="11">
    <source>
        <dbReference type="EMBL" id="CAL5219012.1"/>
    </source>
</evidence>
<dbReference type="EMBL" id="CAXHTA020000002">
    <property type="protein sequence ID" value="CAL5219012.1"/>
    <property type="molecule type" value="Genomic_DNA"/>
</dbReference>
<evidence type="ECO:0000256" key="2">
    <source>
        <dbReference type="ARBA" id="ARBA00022448"/>
    </source>
</evidence>
<evidence type="ECO:0000256" key="9">
    <source>
        <dbReference type="SAM" id="Phobius"/>
    </source>
</evidence>
<dbReference type="NCBIfam" id="TIGR00817">
    <property type="entry name" value="tpt"/>
    <property type="match status" value="1"/>
</dbReference>
<evidence type="ECO:0000256" key="4">
    <source>
        <dbReference type="ARBA" id="ARBA00022640"/>
    </source>
</evidence>
<reference evidence="11 12" key="1">
    <citation type="submission" date="2024-06" db="EMBL/GenBank/DDBJ databases">
        <authorList>
            <person name="Kraege A."/>
            <person name="Thomma B."/>
        </authorList>
    </citation>
    <scope>NUCLEOTIDE SEQUENCE [LARGE SCALE GENOMIC DNA]</scope>
</reference>
<feature type="transmembrane region" description="Helical" evidence="9">
    <location>
        <begin position="160"/>
        <end position="178"/>
    </location>
</feature>
<sequence>MQDCLPAGEVPASGSKKTLLLGALFGGWYLFNIYFNLYNKQVLKAYPYPFTCTALQFAVGSVLALTMWTLNLHERPKLDKDLVLSVLPLAAVHTLGNLLTNVSLGQVAVSFTHTIKAMEPFFSVLLSSLFLGESPSLAVIASLLPVVGGVALASTSEVTFNWPGFLAAMGSNVTFQSRNVFSKKFMGKAKGSKGSLDNINLFSIITILSFFLLTPVALLRDGGFTFSASAMRGMGILDPNLVIKRALIAGFCFHAYQQVSYMILQRVSPVTHSIGNCLKRVIVIVASVIFFQNPMSQQNMIGTGIALAGVFAYSQVKRAQGKKKVA</sequence>
<keyword evidence="3" id="KW-0150">Chloroplast</keyword>
<gene>
    <name evidence="11" type="primary">g768</name>
    <name evidence="11" type="ORF">VP750_LOCUS671</name>
</gene>
<evidence type="ECO:0000313" key="12">
    <source>
        <dbReference type="Proteomes" id="UP001497392"/>
    </source>
</evidence>
<feature type="transmembrane region" description="Helical" evidence="9">
    <location>
        <begin position="82"/>
        <end position="100"/>
    </location>
</feature>
<protein>
    <submittedName>
        <fullName evidence="11">G768 protein</fullName>
    </submittedName>
</protein>
<evidence type="ECO:0000256" key="1">
    <source>
        <dbReference type="ARBA" id="ARBA00004508"/>
    </source>
</evidence>
<dbReference type="Proteomes" id="UP001497392">
    <property type="component" value="Unassembled WGS sequence"/>
</dbReference>
<evidence type="ECO:0000256" key="7">
    <source>
        <dbReference type="ARBA" id="ARBA00022989"/>
    </source>
</evidence>
<dbReference type="SUPFAM" id="SSF103481">
    <property type="entry name" value="Multidrug resistance efflux transporter EmrE"/>
    <property type="match status" value="2"/>
</dbReference>